<feature type="transmembrane region" description="Helical" evidence="6">
    <location>
        <begin position="127"/>
        <end position="146"/>
    </location>
</feature>
<evidence type="ECO:0000256" key="4">
    <source>
        <dbReference type="ARBA" id="ARBA00022989"/>
    </source>
</evidence>
<dbReference type="GeneID" id="108072300"/>
<evidence type="ECO:0000313" key="8">
    <source>
        <dbReference type="Proteomes" id="UP001652661"/>
    </source>
</evidence>
<feature type="transmembrane region" description="Helical" evidence="6">
    <location>
        <begin position="332"/>
        <end position="351"/>
    </location>
</feature>
<feature type="transmembrane region" description="Helical" evidence="6">
    <location>
        <begin position="152"/>
        <end position="173"/>
    </location>
</feature>
<dbReference type="RefSeq" id="XP_017018856.2">
    <property type="nucleotide sequence ID" value="XM_017163367.2"/>
</dbReference>
<gene>
    <name evidence="9" type="primary">LOC108072300</name>
</gene>
<dbReference type="Pfam" id="PF08395">
    <property type="entry name" value="7tm_7"/>
    <property type="match status" value="1"/>
</dbReference>
<comment type="subcellular location">
    <subcellularLocation>
        <location evidence="1 6">Cell membrane</location>
        <topology evidence="1 6">Multi-pass membrane protein</topology>
    </subcellularLocation>
</comment>
<evidence type="ECO:0000256" key="5">
    <source>
        <dbReference type="ARBA" id="ARBA00023136"/>
    </source>
</evidence>
<dbReference type="OMA" id="FNCWSEL"/>
<feature type="region of interest" description="Disordered" evidence="7">
    <location>
        <begin position="357"/>
        <end position="388"/>
    </location>
</feature>
<accession>A0A6P4I7Z0</accession>
<keyword evidence="6 9" id="KW-0675">Receptor</keyword>
<protein>
    <recommendedName>
        <fullName evidence="6">Gustatory receptor</fullName>
    </recommendedName>
</protein>
<keyword evidence="6" id="KW-0807">Transducer</keyword>
<dbReference type="InterPro" id="IPR013604">
    <property type="entry name" value="7TM_chemorcpt"/>
</dbReference>
<evidence type="ECO:0000313" key="9">
    <source>
        <dbReference type="RefSeq" id="XP_017018856.2"/>
    </source>
</evidence>
<comment type="caution">
    <text evidence="6">Lacks conserved residue(s) required for the propagation of feature annotation.</text>
</comment>
<feature type="transmembrane region" description="Helical" evidence="6">
    <location>
        <begin position="35"/>
        <end position="56"/>
    </location>
</feature>
<reference evidence="8" key="1">
    <citation type="submission" date="2025-05" db="UniProtKB">
        <authorList>
            <consortium name="RefSeq"/>
        </authorList>
    </citation>
    <scope>NUCLEOTIDE SEQUENCE [LARGE SCALE GENOMIC DNA]</scope>
    <source>
        <strain evidence="8">14028-0561.14</strain>
    </source>
</reference>
<evidence type="ECO:0000256" key="2">
    <source>
        <dbReference type="ARBA" id="ARBA00022475"/>
    </source>
</evidence>
<dbReference type="OrthoDB" id="7825164at2759"/>
<evidence type="ECO:0000256" key="7">
    <source>
        <dbReference type="SAM" id="MobiDB-lite"/>
    </source>
</evidence>
<keyword evidence="2 6" id="KW-1003">Cell membrane</keyword>
<keyword evidence="4 6" id="KW-1133">Transmembrane helix</keyword>
<organism evidence="8 9">
    <name type="scientific">Drosophila kikkawai</name>
    <name type="common">Fruit fly</name>
    <dbReference type="NCBI Taxonomy" id="30033"/>
    <lineage>
        <taxon>Eukaryota</taxon>
        <taxon>Metazoa</taxon>
        <taxon>Ecdysozoa</taxon>
        <taxon>Arthropoda</taxon>
        <taxon>Hexapoda</taxon>
        <taxon>Insecta</taxon>
        <taxon>Pterygota</taxon>
        <taxon>Neoptera</taxon>
        <taxon>Endopterygota</taxon>
        <taxon>Diptera</taxon>
        <taxon>Brachycera</taxon>
        <taxon>Muscomorpha</taxon>
        <taxon>Ephydroidea</taxon>
        <taxon>Drosophilidae</taxon>
        <taxon>Drosophila</taxon>
        <taxon>Sophophora</taxon>
    </lineage>
</organism>
<feature type="transmembrane region" description="Helical" evidence="6">
    <location>
        <begin position="68"/>
        <end position="89"/>
    </location>
</feature>
<evidence type="ECO:0000256" key="6">
    <source>
        <dbReference type="RuleBase" id="RU363108"/>
    </source>
</evidence>
<keyword evidence="8" id="KW-1185">Reference proteome</keyword>
<evidence type="ECO:0000256" key="1">
    <source>
        <dbReference type="ARBA" id="ARBA00004651"/>
    </source>
</evidence>
<dbReference type="AlphaFoldDB" id="A0A6P4I7Z0"/>
<comment type="similarity">
    <text evidence="6">Belongs to the insect chemoreceptor superfamily. Gustatory receptor (GR) family.</text>
</comment>
<keyword evidence="5 6" id="KW-0472">Membrane</keyword>
<comment type="function">
    <text evidence="6">Gustatory receptor which mediates acceptance or avoidance behavior, depending on its substrates.</text>
</comment>
<name>A0A6P4I7Z0_DROKI</name>
<sequence length="417" mass="47800">MLTLGKIYHGYGLLLGMTSYRLTNGRFQQSWITQAYAVILNVVLICTLPFVFWDIATELMISPWLPGKMYIVPFILHLVNYAVVAYILVSRCQRDSLVIDLLDLTDRLTRKMEQAELTSNPQLRRLLLLKSFTSAYLSFGVMASVLFIKSGFLIACLVNLSYSFLNLTSYFYFASVWQIARGYDFVNQQLCSGRALEGEIKNLWSLHLLFGSMAYRINRIYGVQMVVCRLDYIVSTIIYGYVGLIFMFKGITPLAVHAALILFVRTVDVFLDEFICELSLRYQCQPMDEVSEGKMSQERVLGLLTSFAIRTSICQHTQRIKMEEGPLSFMQFNPACLLLLVLGFSLLDYMVNTRSAQQKDARTSMPSTSAFPTRHRMSRKRSDDETPLARSCGLRHLQLRHRAKMLAGVKRRIDQDF</sequence>
<reference evidence="9" key="2">
    <citation type="submission" date="2025-08" db="UniProtKB">
        <authorList>
            <consortium name="RefSeq"/>
        </authorList>
    </citation>
    <scope>IDENTIFICATION</scope>
    <source>
        <strain evidence="9">14028-0561.14</strain>
        <tissue evidence="9">Whole fly</tissue>
    </source>
</reference>
<keyword evidence="3 6" id="KW-0812">Transmembrane</keyword>
<dbReference type="Proteomes" id="UP001652661">
    <property type="component" value="Chromosome 2R"/>
</dbReference>
<proteinExistence type="inferred from homology"/>
<evidence type="ECO:0000256" key="3">
    <source>
        <dbReference type="ARBA" id="ARBA00022692"/>
    </source>
</evidence>